<dbReference type="AlphaFoldDB" id="A0A679G060"/>
<keyword evidence="1" id="KW-0812">Transmembrane</keyword>
<protein>
    <submittedName>
        <fullName evidence="2">Membrane protein YnxB</fullName>
    </submittedName>
</protein>
<evidence type="ECO:0000256" key="1">
    <source>
        <dbReference type="SAM" id="Phobius"/>
    </source>
</evidence>
<reference evidence="3" key="1">
    <citation type="journal article" date="2020" name="Microbiol. Resour. Announc.">
        <title>Complete Genome Sequence of Geobacillus sp. Strain E55-1, Isolated from Mine Geyser in Japan.</title>
        <authorList>
            <person name="Miyazaki K."/>
            <person name="Hase E."/>
            <person name="Tokito N."/>
        </authorList>
    </citation>
    <scope>NUCLEOTIDE SEQUENCE [LARGE SCALE GENOMIC DNA]</scope>
    <source>
        <strain evidence="3">E55-1</strain>
    </source>
</reference>
<keyword evidence="1" id="KW-0472">Membrane</keyword>
<dbReference type="EMBL" id="AP022557">
    <property type="protein sequence ID" value="BBW98464.1"/>
    <property type="molecule type" value="Genomic_DNA"/>
</dbReference>
<gene>
    <name evidence="2" type="primary">ynxB</name>
    <name evidence="2" type="ORF">GsuE55_32970</name>
</gene>
<dbReference type="RefSeq" id="WP_033021375.1">
    <property type="nucleotide sequence ID" value="NZ_AP022557.1"/>
</dbReference>
<proteinExistence type="predicted"/>
<organism evidence="2 3">
    <name type="scientific">Geobacillus subterraneus</name>
    <dbReference type="NCBI Taxonomy" id="129338"/>
    <lineage>
        <taxon>Bacteria</taxon>
        <taxon>Bacillati</taxon>
        <taxon>Bacillota</taxon>
        <taxon>Bacilli</taxon>
        <taxon>Bacillales</taxon>
        <taxon>Anoxybacillaceae</taxon>
        <taxon>Geobacillus</taxon>
    </lineage>
</organism>
<keyword evidence="3" id="KW-1185">Reference proteome</keyword>
<keyword evidence="1" id="KW-1133">Transmembrane helix</keyword>
<name>A0A679G060_9BACL</name>
<accession>A0A679G060</accession>
<feature type="transmembrane region" description="Helical" evidence="1">
    <location>
        <begin position="33"/>
        <end position="54"/>
    </location>
</feature>
<dbReference type="Proteomes" id="UP000501421">
    <property type="component" value="Chromosome"/>
</dbReference>
<evidence type="ECO:0000313" key="3">
    <source>
        <dbReference type="Proteomes" id="UP000501421"/>
    </source>
</evidence>
<sequence length="105" mass="11458">MKNLSMIAGLLGIFVSLAAQLLAINDDDYHFGNIWFIGVLGGIIGTWAAFSININNKKATVLLIISLLLGFAGIGSLYSISAFLQFITLIYLAYKHFHAKGDKHK</sequence>
<evidence type="ECO:0000313" key="2">
    <source>
        <dbReference type="EMBL" id="BBW98464.1"/>
    </source>
</evidence>
<feature type="transmembrane region" description="Helical" evidence="1">
    <location>
        <begin position="61"/>
        <end position="94"/>
    </location>
</feature>